<dbReference type="SUPFAM" id="SSF52540">
    <property type="entry name" value="P-loop containing nucleoside triphosphate hydrolases"/>
    <property type="match status" value="1"/>
</dbReference>
<dbReference type="EMBL" id="AP023366">
    <property type="protein sequence ID" value="BCJ85882.1"/>
    <property type="molecule type" value="Genomic_DNA"/>
</dbReference>
<dbReference type="KEGG" id="eff:skT53_08670"/>
<dbReference type="Pfam" id="PF00004">
    <property type="entry name" value="AAA"/>
    <property type="match status" value="1"/>
</dbReference>
<dbReference type="InterPro" id="IPR027417">
    <property type="entry name" value="P-loop_NTPase"/>
</dbReference>
<dbReference type="InterPro" id="IPR003593">
    <property type="entry name" value="AAA+_ATPase"/>
</dbReference>
<evidence type="ECO:0000313" key="6">
    <source>
        <dbReference type="Proteomes" id="UP000593802"/>
    </source>
</evidence>
<dbReference type="PRINTS" id="PR00820">
    <property type="entry name" value="CBXXCFQX"/>
</dbReference>
<evidence type="ECO:0000256" key="1">
    <source>
        <dbReference type="ARBA" id="ARBA00010378"/>
    </source>
</evidence>
<dbReference type="Proteomes" id="UP000593802">
    <property type="component" value="Chromosome"/>
</dbReference>
<keyword evidence="2" id="KW-0547">Nucleotide-binding</keyword>
<evidence type="ECO:0000313" key="5">
    <source>
        <dbReference type="EMBL" id="BCJ85882.1"/>
    </source>
</evidence>
<feature type="domain" description="AAA+ ATPase" evidence="4">
    <location>
        <begin position="94"/>
        <end position="232"/>
    </location>
</feature>
<evidence type="ECO:0000259" key="4">
    <source>
        <dbReference type="SMART" id="SM00382"/>
    </source>
</evidence>
<dbReference type="GO" id="GO:0016887">
    <property type="term" value="F:ATP hydrolysis activity"/>
    <property type="evidence" value="ECO:0007669"/>
    <property type="project" value="InterPro"/>
</dbReference>
<dbReference type="InterPro" id="IPR000641">
    <property type="entry name" value="CbxX/CfxQ"/>
</dbReference>
<dbReference type="RefSeq" id="WP_200759953.1">
    <property type="nucleotide sequence ID" value="NZ_AP023366.1"/>
</dbReference>
<accession>A0A7I8D944</accession>
<gene>
    <name evidence="5" type="ORF">skT53_08670</name>
</gene>
<dbReference type="FunFam" id="3.40.50.300:FF:000216">
    <property type="entry name" value="Type VII secretion ATPase EccA"/>
    <property type="match status" value="1"/>
</dbReference>
<comment type="similarity">
    <text evidence="1">Belongs to the CbxX/CfxQ family.</text>
</comment>
<keyword evidence="6" id="KW-1185">Reference proteome</keyword>
<dbReference type="InterPro" id="IPR003959">
    <property type="entry name" value="ATPase_AAA_core"/>
</dbReference>
<dbReference type="PRINTS" id="PR00819">
    <property type="entry name" value="CBXCFQXSUPER"/>
</dbReference>
<dbReference type="PANTHER" id="PTHR43392:SF2">
    <property type="entry name" value="AAA-TYPE ATPASE FAMILY PROTEIN _ ANKYRIN REPEAT FAMILY PROTEIN"/>
    <property type="match status" value="1"/>
</dbReference>
<dbReference type="PANTHER" id="PTHR43392">
    <property type="entry name" value="AAA-TYPE ATPASE FAMILY PROTEIN / ANKYRIN REPEAT FAMILY PROTEIN"/>
    <property type="match status" value="1"/>
</dbReference>
<keyword evidence="3" id="KW-0067">ATP-binding</keyword>
<name>A0A7I8D944_9BACL</name>
<dbReference type="AlphaFoldDB" id="A0A7I8D944"/>
<dbReference type="InterPro" id="IPR050773">
    <property type="entry name" value="CbxX/CfxQ_RuBisCO_ESX"/>
</dbReference>
<proteinExistence type="inferred from homology"/>
<dbReference type="InterPro" id="IPR041627">
    <property type="entry name" value="AAA_lid_6"/>
</dbReference>
<dbReference type="SMART" id="SM00382">
    <property type="entry name" value="AAA"/>
    <property type="match status" value="1"/>
</dbReference>
<sequence length="312" mass="35604">MSQNTLTFTYAKQAQKTILPDRLLLPEMSRQEGLESASFPQTWMGVPSQNYQDALRELDKLVGLGPVKAMIHELAHYTAVQQFRKSQGFKTPSMTLHMAFLGNPGTGKTTVARLLAKLFHQIGILKEEKFREVSRVNLVGNYVGHTAKDTLSVLQEAKGGILFIDEAYSLVRDNPNDFGLEAVETLLKYMEDHRDQIIVIFAGYQEPMLKFLNSNPGLISRIPYQLQFPDYTMEELLAITTAIAAEYDYEVSAGYQKAIMNQCFREKQKYNFSNARFIRNCVEKSIRKQNSRLARTPSFRADELNRLVEEDL</sequence>
<reference evidence="5 6" key="1">
    <citation type="submission" date="2020-08" db="EMBL/GenBank/DDBJ databases">
        <title>Complete Genome Sequence of Effusibacillus dendaii Strain skT53, Isolated from Farmland soil.</title>
        <authorList>
            <person name="Konishi T."/>
            <person name="Kawasaki H."/>
        </authorList>
    </citation>
    <scope>NUCLEOTIDE SEQUENCE [LARGE SCALE GENOMIC DNA]</scope>
    <source>
        <strain evidence="6">skT53</strain>
    </source>
</reference>
<dbReference type="GO" id="GO:0005524">
    <property type="term" value="F:ATP binding"/>
    <property type="evidence" value="ECO:0007669"/>
    <property type="project" value="UniProtKB-KW"/>
</dbReference>
<dbReference type="CDD" id="cd00009">
    <property type="entry name" value="AAA"/>
    <property type="match status" value="1"/>
</dbReference>
<evidence type="ECO:0000256" key="3">
    <source>
        <dbReference type="ARBA" id="ARBA00022840"/>
    </source>
</evidence>
<dbReference type="Gene3D" id="1.10.8.60">
    <property type="match status" value="1"/>
</dbReference>
<organism evidence="5 6">
    <name type="scientific">Effusibacillus dendaii</name>
    <dbReference type="NCBI Taxonomy" id="2743772"/>
    <lineage>
        <taxon>Bacteria</taxon>
        <taxon>Bacillati</taxon>
        <taxon>Bacillota</taxon>
        <taxon>Bacilli</taxon>
        <taxon>Bacillales</taxon>
        <taxon>Alicyclobacillaceae</taxon>
        <taxon>Effusibacillus</taxon>
    </lineage>
</organism>
<protein>
    <submittedName>
        <fullName evidence="5">Stage V sporulation protein K</fullName>
    </submittedName>
</protein>
<dbReference type="Pfam" id="PF17866">
    <property type="entry name" value="AAA_lid_6"/>
    <property type="match status" value="1"/>
</dbReference>
<evidence type="ECO:0000256" key="2">
    <source>
        <dbReference type="ARBA" id="ARBA00022741"/>
    </source>
</evidence>
<dbReference type="InterPro" id="IPR000470">
    <property type="entry name" value="CbxX/CfqX_mono"/>
</dbReference>
<dbReference type="Gene3D" id="3.40.50.300">
    <property type="entry name" value="P-loop containing nucleotide triphosphate hydrolases"/>
    <property type="match status" value="1"/>
</dbReference>